<evidence type="ECO:0000313" key="8">
    <source>
        <dbReference type="EMBL" id="RKP29553.1"/>
    </source>
</evidence>
<protein>
    <recommendedName>
        <fullName evidence="4">DNA polymerase epsilon subunit D</fullName>
    </recommendedName>
    <alternativeName>
        <fullName evidence="5">DNA polymerase II subunit D</fullName>
    </alternativeName>
</protein>
<dbReference type="AlphaFoldDB" id="A0A4P9Z9Z6"/>
<keyword evidence="3" id="KW-0539">Nucleus</keyword>
<sequence>MPPKGWKKNHEPSLLHQEVDLVSIDDILFPRATISKSIRAILDHNDDKITLSKDALTAIQRAATVFVSFMQFHARQFAKRANRKNVYAVDILAGLEYAGFLGFVPHVRQLLATYEEDVSATRRRKAVERAGRGAAGQVMEPVLKKPKTEGGAVVGSQVVEVVSEDDDGNYGNEDNEDEGDGNDDEEDATKKNPIALLNQENQQLEGTGPERERDKDENESDDELS</sequence>
<dbReference type="PANTHER" id="PTHR46172:SF1">
    <property type="entry name" value="DNA POLYMERASE EPSILON SUBUNIT 3"/>
    <property type="match status" value="1"/>
</dbReference>
<evidence type="ECO:0000256" key="5">
    <source>
        <dbReference type="ARBA" id="ARBA00042096"/>
    </source>
</evidence>
<dbReference type="Pfam" id="PF00808">
    <property type="entry name" value="CBFD_NFYB_HMF"/>
    <property type="match status" value="1"/>
</dbReference>
<keyword evidence="9" id="KW-1185">Reference proteome</keyword>
<dbReference type="EMBL" id="ML004482">
    <property type="protein sequence ID" value="RKP29553.1"/>
    <property type="molecule type" value="Genomic_DNA"/>
</dbReference>
<evidence type="ECO:0000256" key="1">
    <source>
        <dbReference type="ARBA" id="ARBA00004123"/>
    </source>
</evidence>
<dbReference type="GO" id="GO:0006974">
    <property type="term" value="P:DNA damage response"/>
    <property type="evidence" value="ECO:0007669"/>
    <property type="project" value="TreeGrafter"/>
</dbReference>
<dbReference type="InterPro" id="IPR051377">
    <property type="entry name" value="DNA_Pol-Epsilon_Subunit"/>
</dbReference>
<dbReference type="OrthoDB" id="1707486at2759"/>
<dbReference type="Gene3D" id="1.10.20.10">
    <property type="entry name" value="Histone, subunit A"/>
    <property type="match status" value="1"/>
</dbReference>
<comment type="subcellular location">
    <subcellularLocation>
        <location evidence="1">Nucleus</location>
    </subcellularLocation>
</comment>
<evidence type="ECO:0000313" key="9">
    <source>
        <dbReference type="Proteomes" id="UP000268321"/>
    </source>
</evidence>
<feature type="region of interest" description="Disordered" evidence="6">
    <location>
        <begin position="129"/>
        <end position="225"/>
    </location>
</feature>
<dbReference type="InterPro" id="IPR003958">
    <property type="entry name" value="CBFA_NFYB_domain"/>
</dbReference>
<dbReference type="GO" id="GO:0008623">
    <property type="term" value="C:CHRAC"/>
    <property type="evidence" value="ECO:0007669"/>
    <property type="project" value="TreeGrafter"/>
</dbReference>
<reference evidence="9" key="1">
    <citation type="journal article" date="2018" name="Nat. Microbiol.">
        <title>Leveraging single-cell genomics to expand the fungal tree of life.</title>
        <authorList>
            <person name="Ahrendt S.R."/>
            <person name="Quandt C.A."/>
            <person name="Ciobanu D."/>
            <person name="Clum A."/>
            <person name="Salamov A."/>
            <person name="Andreopoulos B."/>
            <person name="Cheng J.F."/>
            <person name="Woyke T."/>
            <person name="Pelin A."/>
            <person name="Henrissat B."/>
            <person name="Reynolds N.K."/>
            <person name="Benny G.L."/>
            <person name="Smith M.E."/>
            <person name="James T.Y."/>
            <person name="Grigoriev I.V."/>
        </authorList>
    </citation>
    <scope>NUCLEOTIDE SEQUENCE [LARGE SCALE GENOMIC DNA]</scope>
    <source>
        <strain evidence="9">Baker2002</strain>
    </source>
</reference>
<dbReference type="SUPFAM" id="SSF47113">
    <property type="entry name" value="Histone-fold"/>
    <property type="match status" value="1"/>
</dbReference>
<evidence type="ECO:0000256" key="3">
    <source>
        <dbReference type="ARBA" id="ARBA00023242"/>
    </source>
</evidence>
<name>A0A4P9Z9Z6_9ASCO</name>
<dbReference type="PANTHER" id="PTHR46172">
    <property type="entry name" value="DNA POLYMERASE EPSILON SUBUNIT 3"/>
    <property type="match status" value="1"/>
</dbReference>
<feature type="compositionally biased region" description="Acidic residues" evidence="6">
    <location>
        <begin position="162"/>
        <end position="187"/>
    </location>
</feature>
<evidence type="ECO:0000259" key="7">
    <source>
        <dbReference type="Pfam" id="PF00808"/>
    </source>
</evidence>
<evidence type="ECO:0000256" key="2">
    <source>
        <dbReference type="ARBA" id="ARBA00022705"/>
    </source>
</evidence>
<gene>
    <name evidence="8" type="ORF">METBISCDRAFT_28141</name>
</gene>
<feature type="domain" description="Transcription factor CBF/NF-Y/archaeal histone" evidence="7">
    <location>
        <begin position="29"/>
        <end position="92"/>
    </location>
</feature>
<dbReference type="InterPro" id="IPR009072">
    <property type="entry name" value="Histone-fold"/>
</dbReference>
<dbReference type="GO" id="GO:0046982">
    <property type="term" value="F:protein heterodimerization activity"/>
    <property type="evidence" value="ECO:0007669"/>
    <property type="project" value="InterPro"/>
</dbReference>
<dbReference type="CDD" id="cd22928">
    <property type="entry name" value="HFD_POLE3_DPB4"/>
    <property type="match status" value="1"/>
</dbReference>
<accession>A0A4P9Z9Z6</accession>
<dbReference type="GO" id="GO:0031507">
    <property type="term" value="P:heterochromatin formation"/>
    <property type="evidence" value="ECO:0007669"/>
    <property type="project" value="TreeGrafter"/>
</dbReference>
<dbReference type="GO" id="GO:0006272">
    <property type="term" value="P:leading strand elongation"/>
    <property type="evidence" value="ECO:0007669"/>
    <property type="project" value="TreeGrafter"/>
</dbReference>
<keyword evidence="2" id="KW-0235">DNA replication</keyword>
<dbReference type="GO" id="GO:0008622">
    <property type="term" value="C:epsilon DNA polymerase complex"/>
    <property type="evidence" value="ECO:0007669"/>
    <property type="project" value="TreeGrafter"/>
</dbReference>
<feature type="compositionally biased region" description="Low complexity" evidence="6">
    <location>
        <begin position="149"/>
        <end position="161"/>
    </location>
</feature>
<evidence type="ECO:0000256" key="4">
    <source>
        <dbReference type="ARBA" id="ARBA00039775"/>
    </source>
</evidence>
<dbReference type="Proteomes" id="UP000268321">
    <property type="component" value="Unassembled WGS sequence"/>
</dbReference>
<proteinExistence type="predicted"/>
<organism evidence="8 9">
    <name type="scientific">Metschnikowia bicuspidata</name>
    <dbReference type="NCBI Taxonomy" id="27322"/>
    <lineage>
        <taxon>Eukaryota</taxon>
        <taxon>Fungi</taxon>
        <taxon>Dikarya</taxon>
        <taxon>Ascomycota</taxon>
        <taxon>Saccharomycotina</taxon>
        <taxon>Pichiomycetes</taxon>
        <taxon>Metschnikowiaceae</taxon>
        <taxon>Metschnikowia</taxon>
    </lineage>
</organism>
<evidence type="ECO:0000256" key="6">
    <source>
        <dbReference type="SAM" id="MobiDB-lite"/>
    </source>
</evidence>
<dbReference type="GO" id="GO:0031490">
    <property type="term" value="F:chromatin DNA binding"/>
    <property type="evidence" value="ECO:0007669"/>
    <property type="project" value="TreeGrafter"/>
</dbReference>